<proteinExistence type="predicted"/>
<feature type="transmembrane region" description="Helical" evidence="2">
    <location>
        <begin position="78"/>
        <end position="102"/>
    </location>
</feature>
<evidence type="ECO:0000313" key="3">
    <source>
        <dbReference type="Ensembl" id="ENSPEMP00000034571.1"/>
    </source>
</evidence>
<dbReference type="AlphaFoldDB" id="A0A8C8W3R0"/>
<keyword evidence="2" id="KW-0812">Transmembrane</keyword>
<organism evidence="3 4">
    <name type="scientific">Peromyscus maniculatus bairdii</name>
    <name type="common">Prairie deer mouse</name>
    <dbReference type="NCBI Taxonomy" id="230844"/>
    <lineage>
        <taxon>Eukaryota</taxon>
        <taxon>Metazoa</taxon>
        <taxon>Chordata</taxon>
        <taxon>Craniata</taxon>
        <taxon>Vertebrata</taxon>
        <taxon>Euteleostomi</taxon>
        <taxon>Mammalia</taxon>
        <taxon>Eutheria</taxon>
        <taxon>Euarchontoglires</taxon>
        <taxon>Glires</taxon>
        <taxon>Rodentia</taxon>
        <taxon>Myomorpha</taxon>
        <taxon>Muroidea</taxon>
        <taxon>Cricetidae</taxon>
        <taxon>Neotominae</taxon>
        <taxon>Peromyscus</taxon>
    </lineage>
</organism>
<dbReference type="Proteomes" id="UP000694547">
    <property type="component" value="Chromosome 23"/>
</dbReference>
<evidence type="ECO:0000313" key="4">
    <source>
        <dbReference type="Proteomes" id="UP000694547"/>
    </source>
</evidence>
<dbReference type="PANTHER" id="PTHR34313:SF2">
    <property type="entry name" value="ENDOGENOUS RETROVIRUS GROUP K MEMBER 21 ENV POLYPROTEIN-LIKE"/>
    <property type="match status" value="1"/>
</dbReference>
<dbReference type="Ensembl" id="ENSPEMT00000040452.1">
    <property type="protein sequence ID" value="ENSPEMP00000034571.1"/>
    <property type="gene ID" value="ENSPEMG00000030777.1"/>
</dbReference>
<keyword evidence="2" id="KW-1133">Transmembrane helix</keyword>
<dbReference type="GeneTree" id="ENSGT01150000287627"/>
<keyword evidence="4" id="KW-1185">Reference proteome</keyword>
<keyword evidence="2" id="KW-0472">Membrane</keyword>
<reference evidence="3" key="2">
    <citation type="submission" date="2025-08" db="UniProtKB">
        <authorList>
            <consortium name="Ensembl"/>
        </authorList>
    </citation>
    <scope>IDENTIFICATION</scope>
</reference>
<accession>A0A8C8W3R0</accession>
<comment type="subcellular location">
    <subcellularLocation>
        <location evidence="1">Virion</location>
    </subcellularLocation>
</comment>
<protein>
    <recommendedName>
        <fullName evidence="5">Retroviral envelope protein GP41-like domain-containing protein</fullName>
    </recommendedName>
</protein>
<dbReference type="PANTHER" id="PTHR34313">
    <property type="entry name" value="ENDOGENOUS RETROVIRUS GROUP K MEMBER 113 ENV POLYPROTEIN-RELATED"/>
    <property type="match status" value="1"/>
</dbReference>
<dbReference type="InterPro" id="IPR051255">
    <property type="entry name" value="Retroviral_env_glycoprotein"/>
</dbReference>
<name>A0A8C8W3R0_PERMB</name>
<reference evidence="3" key="3">
    <citation type="submission" date="2025-09" db="UniProtKB">
        <authorList>
            <consortium name="Ensembl"/>
        </authorList>
    </citation>
    <scope>IDENTIFICATION</scope>
</reference>
<sequence>MSHAEGLQVLPSLFVVWNSYVRGEGLLNCSVLNCSLNNCWSANWSHAVIVRIPAFAVMPLDRPSDQFPLELKRTRRDFGITAAIVAAVAASAVAATAAGLALSQTVQQAAIINTLSERVAGALDIQQTLNGQFHFGILMLNQQAALLQEQIDMFWICQHMLCAYGMSEVCIIPHAAFNALAKVAELNAYLRGPLNGTFLN</sequence>
<evidence type="ECO:0008006" key="5">
    <source>
        <dbReference type="Google" id="ProtNLM"/>
    </source>
</evidence>
<evidence type="ECO:0000256" key="1">
    <source>
        <dbReference type="ARBA" id="ARBA00004328"/>
    </source>
</evidence>
<reference evidence="3 4" key="1">
    <citation type="submission" date="2018-10" db="EMBL/GenBank/DDBJ databases">
        <title>Improved assembly of the deer mouse Peromyscus maniculatus genome.</title>
        <authorList>
            <person name="Lassance J.-M."/>
            <person name="Hoekstra H.E."/>
        </authorList>
    </citation>
    <scope>NUCLEOTIDE SEQUENCE [LARGE SCALE GENOMIC DNA]</scope>
</reference>
<evidence type="ECO:0000256" key="2">
    <source>
        <dbReference type="SAM" id="Phobius"/>
    </source>
</evidence>